<keyword evidence="1" id="KW-0812">Transmembrane</keyword>
<feature type="transmembrane region" description="Helical" evidence="1">
    <location>
        <begin position="487"/>
        <end position="505"/>
    </location>
</feature>
<evidence type="ECO:0000256" key="1">
    <source>
        <dbReference type="SAM" id="Phobius"/>
    </source>
</evidence>
<name>A0A096FGX3_COMTE</name>
<dbReference type="PANTHER" id="PTHR34219">
    <property type="entry name" value="IRON-REGULATED INNER MEMBRANE PROTEIN-RELATED"/>
    <property type="match status" value="1"/>
</dbReference>
<evidence type="ECO:0000313" key="2">
    <source>
        <dbReference type="EMBL" id="KGH29566.1"/>
    </source>
</evidence>
<keyword evidence="1" id="KW-1133">Transmembrane helix</keyword>
<reference evidence="2 3" key="1">
    <citation type="submission" date="2013-09" db="EMBL/GenBank/DDBJ databases">
        <title>High correlation between genotypes and phenotypes of environmental bacteria Comamonas testosteroni strains.</title>
        <authorList>
            <person name="Liu L."/>
            <person name="Zhu W."/>
            <person name="Xia X."/>
            <person name="Xu B."/>
            <person name="Luo M."/>
            <person name="Wang G."/>
        </authorList>
    </citation>
    <scope>NUCLEOTIDE SEQUENCE [LARGE SCALE GENOMIC DNA]</scope>
    <source>
        <strain evidence="2 3">JL40</strain>
    </source>
</reference>
<dbReference type="PANTHER" id="PTHR34219:SF4">
    <property type="entry name" value="PEPSY DOMAIN-CONTAINING PROTEIN"/>
    <property type="match status" value="1"/>
</dbReference>
<feature type="transmembrane region" description="Helical" evidence="1">
    <location>
        <begin position="456"/>
        <end position="475"/>
    </location>
</feature>
<dbReference type="Proteomes" id="UP000029553">
    <property type="component" value="Unassembled WGS sequence"/>
</dbReference>
<gene>
    <name evidence="2" type="ORF">P353_12955</name>
</gene>
<feature type="transmembrane region" description="Helical" evidence="1">
    <location>
        <begin position="21"/>
        <end position="46"/>
    </location>
</feature>
<dbReference type="RefSeq" id="WP_034369642.1">
    <property type="nucleotide sequence ID" value="NZ_AWOR01000046.1"/>
</dbReference>
<feature type="transmembrane region" description="Helical" evidence="1">
    <location>
        <begin position="521"/>
        <end position="541"/>
    </location>
</feature>
<proteinExistence type="predicted"/>
<keyword evidence="1" id="KW-0472">Membrane</keyword>
<feature type="transmembrane region" description="Helical" evidence="1">
    <location>
        <begin position="376"/>
        <end position="398"/>
    </location>
</feature>
<dbReference type="EMBL" id="AWOR01000046">
    <property type="protein sequence ID" value="KGH29566.1"/>
    <property type="molecule type" value="Genomic_DNA"/>
</dbReference>
<comment type="caution">
    <text evidence="2">The sequence shown here is derived from an EMBL/GenBank/DDBJ whole genome shotgun (WGS) entry which is preliminary data.</text>
</comment>
<organism evidence="2 3">
    <name type="scientific">Comamonas testosteroni</name>
    <name type="common">Pseudomonas testosteroni</name>
    <dbReference type="NCBI Taxonomy" id="285"/>
    <lineage>
        <taxon>Bacteria</taxon>
        <taxon>Pseudomonadati</taxon>
        <taxon>Pseudomonadota</taxon>
        <taxon>Betaproteobacteria</taxon>
        <taxon>Burkholderiales</taxon>
        <taxon>Comamonadaceae</taxon>
        <taxon>Comamonas</taxon>
    </lineage>
</organism>
<accession>A0A096FGX3</accession>
<sequence length="561" mass="60736">MAERKNAGGAGQGGFRQAQAWLHTWCGLWFSWLLFAVFFTGTLAVFEEPISHWMTPEHHAQEQAQAAARASGQRGGDLGQRLAWGLAYMEKHHPGAEMWELWPSDAEGAGDLRVYWFDEKRQYASAQLDSATGQPLLRDPAHGAVRATQGGHHFVDFHYRLHAGQAGLWVVGIAGMAMLVALLSGVITHRRIFKDFFTFRAHKGQRSWLDAHNAVAVLTLPFQIMIAYTGIAISASTFMPAGIAAYFGTGSQGLHSYVVALNESDRPERSGRTMAVPDLEPFARRGQALMGQPVRAVVVDNPGDAAARIGVYGWNSDEEMQQRLNPTTGMAMFSAATAEVLRLRQPGDVDGAGASMAKSVMGSLHQVEFGGQPLKWLYFLCGLAGSAMMATGAILFMVKRRGKHLGRQAGEFGSATARVYRLVEGLNVAAIAGLGLGCIGYLWANRLVPVGLPHRASWELAVFFGLWSLALVHALVRAPAVAWQEQLGLLAALCLLLPLLNWITVGDSLPAQIARGDWESAGVELCAMALGLPAAWAWHYLRCRSARSESPVSAGKMEVGA</sequence>
<protein>
    <submittedName>
        <fullName evidence="2">Peptidase</fullName>
    </submittedName>
</protein>
<dbReference type="AlphaFoldDB" id="A0A096FGX3"/>
<dbReference type="Pfam" id="PF03929">
    <property type="entry name" value="PepSY_TM"/>
    <property type="match status" value="1"/>
</dbReference>
<evidence type="ECO:0000313" key="3">
    <source>
        <dbReference type="Proteomes" id="UP000029553"/>
    </source>
</evidence>
<dbReference type="InterPro" id="IPR005625">
    <property type="entry name" value="PepSY-ass_TM"/>
</dbReference>
<feature type="transmembrane region" description="Helical" evidence="1">
    <location>
        <begin position="166"/>
        <end position="187"/>
    </location>
</feature>
<feature type="transmembrane region" description="Helical" evidence="1">
    <location>
        <begin position="419"/>
        <end position="444"/>
    </location>
</feature>